<dbReference type="GO" id="GO:0034446">
    <property type="term" value="P:substrate adhesion-dependent cell spreading"/>
    <property type="evidence" value="ECO:0007669"/>
    <property type="project" value="TreeGrafter"/>
</dbReference>
<dbReference type="Ensembl" id="ENSNBRT00000009690.1">
    <property type="protein sequence ID" value="ENSNBRP00000009423.1"/>
    <property type="gene ID" value="ENSNBRG00000007316.1"/>
</dbReference>
<dbReference type="PROSITE" id="PS01248">
    <property type="entry name" value="EGF_LAM_1"/>
    <property type="match status" value="2"/>
</dbReference>
<keyword evidence="10" id="KW-0325">Glycoprotein</keyword>
<dbReference type="SMART" id="SM00180">
    <property type="entry name" value="EGF_Lam"/>
    <property type="match status" value="4"/>
</dbReference>
<keyword evidence="16" id="KW-1185">Reference proteome</keyword>
<comment type="subcellular location">
    <subcellularLocation>
        <location evidence="1">Secreted</location>
        <location evidence="1">Extracellular space</location>
        <location evidence="1">Extracellular matrix</location>
        <location evidence="1">Basement membrane</location>
    </subcellularLocation>
</comment>
<keyword evidence="3" id="KW-0272">Extracellular matrix</keyword>
<keyword evidence="8" id="KW-0175">Coiled coil</keyword>
<dbReference type="Proteomes" id="UP000261580">
    <property type="component" value="Unassembled WGS sequence"/>
</dbReference>
<dbReference type="InterPro" id="IPR056863">
    <property type="entry name" value="LMN_ATRN_NET-like_EGF"/>
</dbReference>
<dbReference type="OMA" id="AYNCASA"/>
<dbReference type="FunFam" id="2.170.300.10:FF:000001">
    <property type="entry name" value="Laminin subunit beta-1"/>
    <property type="match status" value="1"/>
</dbReference>
<dbReference type="GO" id="GO:0016477">
    <property type="term" value="P:cell migration"/>
    <property type="evidence" value="ECO:0007669"/>
    <property type="project" value="TreeGrafter"/>
</dbReference>
<dbReference type="GO" id="GO:0150043">
    <property type="term" value="F:structural constituent of synapse-associated extracellular matrix"/>
    <property type="evidence" value="ECO:0007669"/>
    <property type="project" value="TreeGrafter"/>
</dbReference>
<dbReference type="InterPro" id="IPR013015">
    <property type="entry name" value="Laminin_IV_B"/>
</dbReference>
<dbReference type="PANTHER" id="PTHR10574">
    <property type="entry name" value="NETRIN/LAMININ-RELATED"/>
    <property type="match status" value="1"/>
</dbReference>
<dbReference type="InterPro" id="IPR002049">
    <property type="entry name" value="LE_dom"/>
</dbReference>
<dbReference type="SUPFAM" id="SSF57196">
    <property type="entry name" value="EGF/Laminin"/>
    <property type="match status" value="4"/>
</dbReference>
<feature type="domain" description="Laminin EGF-like" evidence="13">
    <location>
        <begin position="569"/>
        <end position="616"/>
    </location>
</feature>
<keyword evidence="4" id="KW-0732">Signal</keyword>
<evidence type="ECO:0000259" key="14">
    <source>
        <dbReference type="PROSITE" id="PS51116"/>
    </source>
</evidence>
<dbReference type="FunFam" id="2.10.25.10:FF:000280">
    <property type="entry name" value="Laminin subunit beta 4"/>
    <property type="match status" value="1"/>
</dbReference>
<dbReference type="GO" id="GO:0043256">
    <property type="term" value="C:laminin complex"/>
    <property type="evidence" value="ECO:0007669"/>
    <property type="project" value="TreeGrafter"/>
</dbReference>
<keyword evidence="2" id="KW-0964">Secreted</keyword>
<evidence type="ECO:0000256" key="3">
    <source>
        <dbReference type="ARBA" id="ARBA00022530"/>
    </source>
</evidence>
<dbReference type="PANTHER" id="PTHR10574:SF233">
    <property type="entry name" value="LAMININ SUBUNIT BETA-1"/>
    <property type="match status" value="1"/>
</dbReference>
<dbReference type="PROSITE" id="PS51116">
    <property type="entry name" value="LAMININ_IVB"/>
    <property type="match status" value="1"/>
</dbReference>
<evidence type="ECO:0000256" key="11">
    <source>
        <dbReference type="ARBA" id="ARBA00023292"/>
    </source>
</evidence>
<proteinExistence type="predicted"/>
<name>A0A3Q4GR11_NEOBR</name>
<dbReference type="FunFam" id="2.10.25.10:FF:000090">
    <property type="entry name" value="laminin subunit alpha"/>
    <property type="match status" value="1"/>
</dbReference>
<dbReference type="InterPro" id="IPR008211">
    <property type="entry name" value="Laminin_N"/>
</dbReference>
<reference evidence="15" key="2">
    <citation type="submission" date="2025-09" db="UniProtKB">
        <authorList>
            <consortium name="Ensembl"/>
        </authorList>
    </citation>
    <scope>IDENTIFICATION</scope>
</reference>
<dbReference type="STRING" id="32507.ENSNBRP00000009423"/>
<keyword evidence="11 12" id="KW-0424">Laminin EGF-like domain</keyword>
<keyword evidence="6" id="KW-0084">Basement membrane</keyword>
<dbReference type="GeneTree" id="ENSGT00940000156003"/>
<dbReference type="CDD" id="cd00055">
    <property type="entry name" value="EGF_Lam"/>
    <property type="match status" value="4"/>
</dbReference>
<dbReference type="PROSITE" id="PS50027">
    <property type="entry name" value="EGF_LAM_2"/>
    <property type="match status" value="2"/>
</dbReference>
<dbReference type="SMART" id="SM00136">
    <property type="entry name" value="LamNT"/>
    <property type="match status" value="1"/>
</dbReference>
<dbReference type="Pfam" id="PF21199">
    <property type="entry name" value="LAMININ_IV_B"/>
    <property type="match status" value="2"/>
</dbReference>
<keyword evidence="7" id="KW-0130">Cell adhesion</keyword>
<comment type="caution">
    <text evidence="12">Lacks conserved residue(s) required for the propagation of feature annotation.</text>
</comment>
<evidence type="ECO:0000313" key="15">
    <source>
        <dbReference type="Ensembl" id="ENSNBRP00000009423.1"/>
    </source>
</evidence>
<dbReference type="Pfam" id="PF24973">
    <property type="entry name" value="EGF_LMN_ATRN"/>
    <property type="match status" value="1"/>
</dbReference>
<sequence>MSAGFLSLTLNKTSEKLALFQVKSDFSFVGSLWSESFLLSHSGIRGIHLLLTFSSPSINQEEKKCFVCDSSEPYNELANRTDSHRIENVVTTFAPNRLKTWWQTENGVENVTIQLNLEAEFHFTHLIMTFKVSSTHAIKEKYYYAIYDMVVRGNCFCYGHASECAPVQGAGQITEGMVHGHCLCNHNTKGLNCEQCQDFYHDLPWRPAEGRNTNACKKCNCNQHSDSCHFDGAVFAASGNVSGGVCDDCEHNTAGNNCEQCKPFYYQHPESDIRDANICQREFTDFLSSMFAFTSTKKLNVGCFLRKLTFHDDTGRPCTCSPLGTLPGGNPCDRETGSCFCKRLVTGRDCDQCVVRNPFRPFMLVRLESDQQQKEHLCCLGVTVVQRPHPQDRSPTWTGIGLANVPEGAFLEFTVDNVPHSMEYDILIRYEPQPDSRCINTFLNRDKFEMSISNPISPHRYVVLPRPVCFESGLNYTIRLSLPLYATFGDVQAPYTLIDSIVLMPHCKNLEIFTGSEGGDSGGNVAWETFQRYRCLENSQSVVKTPITDICRNFIFSISAMLHQGAKECQCDPQGSLSTVCDPHGGQCECRPNVVGRNCDRCSPSTFQFGPNGCRVFLRFGCVRSAVRPLSAGSLGLPRLPPLLL</sequence>
<evidence type="ECO:0000313" key="16">
    <source>
        <dbReference type="Proteomes" id="UP000261580"/>
    </source>
</evidence>
<dbReference type="GO" id="GO:0070831">
    <property type="term" value="P:basement membrane assembly"/>
    <property type="evidence" value="ECO:0007669"/>
    <property type="project" value="TreeGrafter"/>
</dbReference>
<dbReference type="GO" id="GO:0009888">
    <property type="term" value="P:tissue development"/>
    <property type="evidence" value="ECO:0007669"/>
    <property type="project" value="TreeGrafter"/>
</dbReference>
<dbReference type="GO" id="GO:0009887">
    <property type="term" value="P:animal organ morphogenesis"/>
    <property type="evidence" value="ECO:0007669"/>
    <property type="project" value="TreeGrafter"/>
</dbReference>
<evidence type="ECO:0000256" key="2">
    <source>
        <dbReference type="ARBA" id="ARBA00022525"/>
    </source>
</evidence>
<dbReference type="AlphaFoldDB" id="A0A3Q4GR11"/>
<evidence type="ECO:0000256" key="12">
    <source>
        <dbReference type="PROSITE-ProRule" id="PRU00460"/>
    </source>
</evidence>
<dbReference type="Pfam" id="PF00053">
    <property type="entry name" value="EGF_laminin"/>
    <property type="match status" value="3"/>
</dbReference>
<evidence type="ECO:0000256" key="8">
    <source>
        <dbReference type="ARBA" id="ARBA00023054"/>
    </source>
</evidence>
<feature type="disulfide bond" evidence="12">
    <location>
        <begin position="571"/>
        <end position="588"/>
    </location>
</feature>
<dbReference type="Bgee" id="ENSNBRG00000007316">
    <property type="expression patterns" value="Expressed in testis"/>
</dbReference>
<accession>A0A3Q4GR11</accession>
<evidence type="ECO:0000256" key="6">
    <source>
        <dbReference type="ARBA" id="ARBA00022869"/>
    </source>
</evidence>
<reference evidence="15" key="1">
    <citation type="submission" date="2025-08" db="UniProtKB">
        <authorList>
            <consortium name="Ensembl"/>
        </authorList>
    </citation>
    <scope>IDENTIFICATION</scope>
</reference>
<keyword evidence="9 12" id="KW-1015">Disulfide bond</keyword>
<feature type="domain" description="Laminin EGF-like" evidence="13">
    <location>
        <begin position="155"/>
        <end position="218"/>
    </location>
</feature>
<dbReference type="PRINTS" id="PR00011">
    <property type="entry name" value="EGFLAMININ"/>
</dbReference>
<feature type="disulfide bond" evidence="12">
    <location>
        <begin position="590"/>
        <end position="599"/>
    </location>
</feature>
<feature type="disulfide bond" evidence="12">
    <location>
        <begin position="569"/>
        <end position="581"/>
    </location>
</feature>
<feature type="disulfide bond" evidence="12">
    <location>
        <begin position="184"/>
        <end position="193"/>
    </location>
</feature>
<evidence type="ECO:0000256" key="5">
    <source>
        <dbReference type="ARBA" id="ARBA00022737"/>
    </source>
</evidence>
<evidence type="ECO:0000256" key="7">
    <source>
        <dbReference type="ARBA" id="ARBA00022889"/>
    </source>
</evidence>
<dbReference type="Gene3D" id="2.10.25.10">
    <property type="entry name" value="Laminin"/>
    <property type="match status" value="1"/>
</dbReference>
<protein>
    <submittedName>
        <fullName evidence="15">Laminin subunit beta-1-like</fullName>
    </submittedName>
</protein>
<evidence type="ECO:0000256" key="1">
    <source>
        <dbReference type="ARBA" id="ARBA00004302"/>
    </source>
</evidence>
<evidence type="ECO:0000256" key="10">
    <source>
        <dbReference type="ARBA" id="ARBA00023180"/>
    </source>
</evidence>
<dbReference type="Pfam" id="PF00055">
    <property type="entry name" value="Laminin_N"/>
    <property type="match status" value="1"/>
</dbReference>
<dbReference type="GO" id="GO:0005178">
    <property type="term" value="F:integrin binding"/>
    <property type="evidence" value="ECO:0007669"/>
    <property type="project" value="TreeGrafter"/>
</dbReference>
<evidence type="ECO:0000256" key="4">
    <source>
        <dbReference type="ARBA" id="ARBA00022729"/>
    </source>
</evidence>
<dbReference type="GO" id="GO:0007411">
    <property type="term" value="P:axon guidance"/>
    <property type="evidence" value="ECO:0007669"/>
    <property type="project" value="TreeGrafter"/>
</dbReference>
<dbReference type="Gene3D" id="2.170.300.10">
    <property type="entry name" value="Tie2 ligand-binding domain superfamily"/>
    <property type="match status" value="2"/>
</dbReference>
<evidence type="ECO:0000259" key="13">
    <source>
        <dbReference type="PROSITE" id="PS50027"/>
    </source>
</evidence>
<dbReference type="Gene3D" id="2.60.120.260">
    <property type="entry name" value="Galactose-binding domain-like"/>
    <property type="match status" value="1"/>
</dbReference>
<keyword evidence="5" id="KW-0677">Repeat</keyword>
<dbReference type="InterPro" id="IPR050440">
    <property type="entry name" value="Laminin/Netrin_ECM"/>
</dbReference>
<evidence type="ECO:0000256" key="9">
    <source>
        <dbReference type="ARBA" id="ARBA00023157"/>
    </source>
</evidence>
<organism evidence="15 16">
    <name type="scientific">Neolamprologus brichardi</name>
    <name type="common">Fairy cichlid</name>
    <name type="synonym">Lamprologus brichardi</name>
    <dbReference type="NCBI Taxonomy" id="32507"/>
    <lineage>
        <taxon>Eukaryota</taxon>
        <taxon>Metazoa</taxon>
        <taxon>Chordata</taxon>
        <taxon>Craniata</taxon>
        <taxon>Vertebrata</taxon>
        <taxon>Euteleostomi</taxon>
        <taxon>Actinopterygii</taxon>
        <taxon>Neopterygii</taxon>
        <taxon>Teleostei</taxon>
        <taxon>Neoteleostei</taxon>
        <taxon>Acanthomorphata</taxon>
        <taxon>Ovalentaria</taxon>
        <taxon>Cichlomorphae</taxon>
        <taxon>Cichliformes</taxon>
        <taxon>Cichlidae</taxon>
        <taxon>African cichlids</taxon>
        <taxon>Pseudocrenilabrinae</taxon>
        <taxon>Lamprologini</taxon>
        <taxon>Neolamprologus</taxon>
    </lineage>
</organism>
<feature type="domain" description="Laminin IV type B" evidence="14">
    <location>
        <begin position="359"/>
        <end position="563"/>
    </location>
</feature>